<keyword evidence="4" id="KW-1185">Reference proteome</keyword>
<keyword evidence="2" id="KW-0963">Cytoplasm</keyword>
<evidence type="ECO:0000313" key="4">
    <source>
        <dbReference type="Proteomes" id="UP000230709"/>
    </source>
</evidence>
<dbReference type="AlphaFoldDB" id="A0A2D2D3M4"/>
<dbReference type="Proteomes" id="UP000230709">
    <property type="component" value="Chromosome"/>
</dbReference>
<reference evidence="4" key="1">
    <citation type="submission" date="2017-10" db="EMBL/GenBank/DDBJ databases">
        <title>Completed PacBio SMRT sequence of Methylosinus trichosporium OB3b reveals presence of a third large plasmid.</title>
        <authorList>
            <person name="Charles T.C."/>
            <person name="Lynch M.D.J."/>
            <person name="Heil J.R."/>
            <person name="Cheng J."/>
        </authorList>
    </citation>
    <scope>NUCLEOTIDE SEQUENCE [LARGE SCALE GENOMIC DNA]</scope>
    <source>
        <strain evidence="4">OB3b</strain>
    </source>
</reference>
<keyword evidence="2" id="KW-0678">Repressor</keyword>
<accession>A0A2D2D3M4</accession>
<evidence type="ECO:0000313" key="3">
    <source>
        <dbReference type="EMBL" id="ATQ69602.1"/>
    </source>
</evidence>
<comment type="subunit">
    <text evidence="2">Interacts with ribosomal protein uL14 (rplN).</text>
</comment>
<dbReference type="STRING" id="595536.GCA_000178815_01537"/>
<comment type="similarity">
    <text evidence="1 2">Belongs to the Iojap/RsfS family.</text>
</comment>
<dbReference type="InterPro" id="IPR004394">
    <property type="entry name" value="Iojap/RsfS/C7orf30"/>
</dbReference>
<keyword evidence="2" id="KW-0810">Translation regulation</keyword>
<comment type="function">
    <text evidence="2">Functions as a ribosomal silencing factor. Interacts with ribosomal protein uL14 (rplN), blocking formation of intersubunit bridge B8. Prevents association of the 30S and 50S ribosomal subunits and the formation of functional ribosomes, thus repressing translation.</text>
</comment>
<proteinExistence type="inferred from homology"/>
<dbReference type="GO" id="GO:0005737">
    <property type="term" value="C:cytoplasm"/>
    <property type="evidence" value="ECO:0007669"/>
    <property type="project" value="UniProtKB-SubCell"/>
</dbReference>
<dbReference type="GO" id="GO:0043023">
    <property type="term" value="F:ribosomal large subunit binding"/>
    <property type="evidence" value="ECO:0007669"/>
    <property type="project" value="TreeGrafter"/>
</dbReference>
<dbReference type="GO" id="GO:0017148">
    <property type="term" value="P:negative regulation of translation"/>
    <property type="evidence" value="ECO:0007669"/>
    <property type="project" value="UniProtKB-UniRule"/>
</dbReference>
<dbReference type="InterPro" id="IPR043519">
    <property type="entry name" value="NT_sf"/>
</dbReference>
<dbReference type="PANTHER" id="PTHR21043:SF0">
    <property type="entry name" value="MITOCHONDRIAL ASSEMBLY OF RIBOSOMAL LARGE SUBUNIT PROTEIN 1"/>
    <property type="match status" value="1"/>
</dbReference>
<organism evidence="3 4">
    <name type="scientific">Methylosinus trichosporium (strain ATCC 35070 / NCIMB 11131 / UNIQEM 75 / OB3b)</name>
    <dbReference type="NCBI Taxonomy" id="595536"/>
    <lineage>
        <taxon>Bacteria</taxon>
        <taxon>Pseudomonadati</taxon>
        <taxon>Pseudomonadota</taxon>
        <taxon>Alphaproteobacteria</taxon>
        <taxon>Hyphomicrobiales</taxon>
        <taxon>Methylocystaceae</taxon>
        <taxon>Methylosinus</taxon>
    </lineage>
</organism>
<dbReference type="SUPFAM" id="SSF81301">
    <property type="entry name" value="Nucleotidyltransferase"/>
    <property type="match status" value="1"/>
</dbReference>
<dbReference type="GO" id="GO:0090071">
    <property type="term" value="P:negative regulation of ribosome biogenesis"/>
    <property type="evidence" value="ECO:0007669"/>
    <property type="project" value="UniProtKB-UniRule"/>
</dbReference>
<name>A0A2D2D3M4_METT3</name>
<comment type="subcellular location">
    <subcellularLocation>
        <location evidence="2">Cytoplasm</location>
    </subcellularLocation>
</comment>
<dbReference type="HAMAP" id="MF_01477">
    <property type="entry name" value="Iojap_RsfS"/>
    <property type="match status" value="1"/>
</dbReference>
<dbReference type="Gene3D" id="3.30.460.10">
    <property type="entry name" value="Beta Polymerase, domain 2"/>
    <property type="match status" value="1"/>
</dbReference>
<dbReference type="NCBIfam" id="TIGR00090">
    <property type="entry name" value="rsfS_iojap_ybeB"/>
    <property type="match status" value="1"/>
</dbReference>
<protein>
    <recommendedName>
        <fullName evidence="2">Ribosomal silencing factor RsfS</fullName>
    </recommendedName>
</protein>
<dbReference type="KEGG" id="mtw:CQW49_18220"/>
<dbReference type="Pfam" id="PF02410">
    <property type="entry name" value="RsfS"/>
    <property type="match status" value="1"/>
</dbReference>
<evidence type="ECO:0000256" key="1">
    <source>
        <dbReference type="ARBA" id="ARBA00010574"/>
    </source>
</evidence>
<dbReference type="PANTHER" id="PTHR21043">
    <property type="entry name" value="IOJAP SUPERFAMILY ORTHOLOG"/>
    <property type="match status" value="1"/>
</dbReference>
<sequence>MGPDRLPKPGPEPGFFCFGRKAWTGPLHISGCNRPENVSSCDCGASAAKHEGRKLTTSVLEGAARAPSRPAAGPIGPLAGSIAPKILSSLEDAKAEDVISIDLRGKTTIADDMIIATGRSTVHVSAIADKVLKACKEAGHVAPRVEGLPQGDWVLIDAGDVIVHIFRPEVRQFYNLEKMWGGARPTELRVV</sequence>
<evidence type="ECO:0000256" key="2">
    <source>
        <dbReference type="HAMAP-Rule" id="MF_01477"/>
    </source>
</evidence>
<dbReference type="EMBL" id="CP023737">
    <property type="protein sequence ID" value="ATQ69602.1"/>
    <property type="molecule type" value="Genomic_DNA"/>
</dbReference>
<gene>
    <name evidence="2 3" type="primary">rsfS</name>
    <name evidence="3" type="ORF">CQW49_18220</name>
</gene>
<dbReference type="GO" id="GO:0042256">
    <property type="term" value="P:cytosolic ribosome assembly"/>
    <property type="evidence" value="ECO:0007669"/>
    <property type="project" value="UniProtKB-UniRule"/>
</dbReference>